<evidence type="ECO:0000313" key="3">
    <source>
        <dbReference type="EMBL" id="CUU60884.1"/>
    </source>
</evidence>
<dbReference type="Gene3D" id="3.40.50.450">
    <property type="match status" value="1"/>
</dbReference>
<name>A0A0S4R048_9ACTN</name>
<comment type="similarity">
    <text evidence="1">Belongs to the DprA/Smf family.</text>
</comment>
<dbReference type="Proteomes" id="UP000198802">
    <property type="component" value="Unassembled WGS sequence"/>
</dbReference>
<keyword evidence="4" id="KW-1185">Reference proteome</keyword>
<dbReference type="InterPro" id="IPR057666">
    <property type="entry name" value="DrpA_SLOG"/>
</dbReference>
<dbReference type="EMBL" id="FAOZ01000049">
    <property type="protein sequence ID" value="CUU60884.1"/>
    <property type="molecule type" value="Genomic_DNA"/>
</dbReference>
<dbReference type="SUPFAM" id="SSF102405">
    <property type="entry name" value="MCP/YpsA-like"/>
    <property type="match status" value="1"/>
</dbReference>
<proteinExistence type="inferred from homology"/>
<dbReference type="InterPro" id="IPR003488">
    <property type="entry name" value="DprA"/>
</dbReference>
<dbReference type="PANTHER" id="PTHR43022">
    <property type="entry name" value="PROTEIN SMF"/>
    <property type="match status" value="1"/>
</dbReference>
<dbReference type="AlphaFoldDB" id="A0A0S4R048"/>
<protein>
    <submittedName>
        <fullName evidence="3">DNA recombination-mediator protein A</fullName>
    </submittedName>
</protein>
<dbReference type="RefSeq" id="WP_091286498.1">
    <property type="nucleotide sequence ID" value="NZ_FAOZ01000049.1"/>
</dbReference>
<sequence length="276" mass="28488">MPVPPEERRARAALTLFPLDKARDAAVHTGGAEAVWASLSAGSDLDPDGLIATHTARGWRLLCPGDDEWPPTLTPARGMPIGLWARGDGHLADLMARSVAVAGTRRPSPHRAHLTGQLAQGLVTATPTVTVIATVGVGVGVQALTAAVTHGPTVAVLTATSLSRHPELLEMVTVHGVQLSDAPPLGPSVRDAPSRRTALRTALLAALSSALLVVETETSGPLMETARAARRRGRTVLAVPPETDAEPVGGCHQLLRGAVAVPVMTVADITGHLPAV</sequence>
<gene>
    <name evidence="3" type="ORF">Ga0074812_14928</name>
</gene>
<feature type="domain" description="Smf/DprA SLOG" evidence="2">
    <location>
        <begin position="61"/>
        <end position="271"/>
    </location>
</feature>
<accession>A0A0S4R048</accession>
<dbReference type="Pfam" id="PF02481">
    <property type="entry name" value="DNA_processg_A"/>
    <property type="match status" value="1"/>
</dbReference>
<evidence type="ECO:0000313" key="4">
    <source>
        <dbReference type="Proteomes" id="UP000198802"/>
    </source>
</evidence>
<evidence type="ECO:0000256" key="1">
    <source>
        <dbReference type="ARBA" id="ARBA00006525"/>
    </source>
</evidence>
<dbReference type="GO" id="GO:0009294">
    <property type="term" value="P:DNA-mediated transformation"/>
    <property type="evidence" value="ECO:0007669"/>
    <property type="project" value="InterPro"/>
</dbReference>
<reference evidence="4" key="1">
    <citation type="submission" date="2015-11" db="EMBL/GenBank/DDBJ databases">
        <authorList>
            <person name="Varghese N."/>
        </authorList>
    </citation>
    <scope>NUCLEOTIDE SEQUENCE [LARGE SCALE GENOMIC DNA]</scope>
    <source>
        <strain evidence="4">DSM 45899</strain>
    </source>
</reference>
<organism evidence="3 4">
    <name type="scientific">Parafrankia irregularis</name>
    <dbReference type="NCBI Taxonomy" id="795642"/>
    <lineage>
        <taxon>Bacteria</taxon>
        <taxon>Bacillati</taxon>
        <taxon>Actinomycetota</taxon>
        <taxon>Actinomycetes</taxon>
        <taxon>Frankiales</taxon>
        <taxon>Frankiaceae</taxon>
        <taxon>Parafrankia</taxon>
    </lineage>
</organism>
<evidence type="ECO:0000259" key="2">
    <source>
        <dbReference type="Pfam" id="PF02481"/>
    </source>
</evidence>
<dbReference type="PANTHER" id="PTHR43022:SF1">
    <property type="entry name" value="PROTEIN SMF"/>
    <property type="match status" value="1"/>
</dbReference>